<keyword evidence="4" id="KW-0547">Nucleotide-binding</keyword>
<dbReference type="PROSITE" id="PS00154">
    <property type="entry name" value="ATPASE_E1_E2"/>
    <property type="match status" value="1"/>
</dbReference>
<evidence type="ECO:0000313" key="11">
    <source>
        <dbReference type="EMBL" id="CAF1112830.1"/>
    </source>
</evidence>
<evidence type="ECO:0000313" key="12">
    <source>
        <dbReference type="Proteomes" id="UP000663852"/>
    </source>
</evidence>
<evidence type="ECO:0000256" key="7">
    <source>
        <dbReference type="ARBA" id="ARBA00022989"/>
    </source>
</evidence>
<keyword evidence="6" id="KW-1278">Translocase</keyword>
<keyword evidence="5" id="KW-0067">ATP-binding</keyword>
<dbReference type="Gene3D" id="2.70.150.10">
    <property type="entry name" value="Calcium-transporting ATPase, cytoplasmic transduction domain A"/>
    <property type="match status" value="1"/>
</dbReference>
<dbReference type="GO" id="GO:1990573">
    <property type="term" value="P:potassium ion import across plasma membrane"/>
    <property type="evidence" value="ECO:0007669"/>
    <property type="project" value="TreeGrafter"/>
</dbReference>
<dbReference type="GO" id="GO:1902600">
    <property type="term" value="P:proton transmembrane transport"/>
    <property type="evidence" value="ECO:0007669"/>
    <property type="project" value="TreeGrafter"/>
</dbReference>
<dbReference type="InterPro" id="IPR023214">
    <property type="entry name" value="HAD_sf"/>
</dbReference>
<dbReference type="InterPro" id="IPR050510">
    <property type="entry name" value="Cation_transp_ATPase_P-type"/>
</dbReference>
<proteinExistence type="predicted"/>
<dbReference type="NCBIfam" id="TIGR01494">
    <property type="entry name" value="ATPase_P-type"/>
    <property type="match status" value="1"/>
</dbReference>
<evidence type="ECO:0000256" key="9">
    <source>
        <dbReference type="SAM" id="Phobius"/>
    </source>
</evidence>
<dbReference type="SFLD" id="SFLDS00003">
    <property type="entry name" value="Haloacid_Dehalogenase"/>
    <property type="match status" value="1"/>
</dbReference>
<dbReference type="GO" id="GO:0036376">
    <property type="term" value="P:sodium ion export across plasma membrane"/>
    <property type="evidence" value="ECO:0007669"/>
    <property type="project" value="TreeGrafter"/>
</dbReference>
<dbReference type="GO" id="GO:0005886">
    <property type="term" value="C:plasma membrane"/>
    <property type="evidence" value="ECO:0007669"/>
    <property type="project" value="UniProtKB-SubCell"/>
</dbReference>
<evidence type="ECO:0000256" key="8">
    <source>
        <dbReference type="ARBA" id="ARBA00023136"/>
    </source>
</evidence>
<keyword evidence="7 9" id="KW-1133">Transmembrane helix</keyword>
<evidence type="ECO:0000256" key="5">
    <source>
        <dbReference type="ARBA" id="ARBA00022840"/>
    </source>
</evidence>
<dbReference type="GO" id="GO:0005524">
    <property type="term" value="F:ATP binding"/>
    <property type="evidence" value="ECO:0007669"/>
    <property type="project" value="UniProtKB-KW"/>
</dbReference>
<comment type="caution">
    <text evidence="11">The sequence shown here is derived from an EMBL/GenBank/DDBJ whole genome shotgun (WGS) entry which is preliminary data.</text>
</comment>
<dbReference type="InterPro" id="IPR001757">
    <property type="entry name" value="P_typ_ATPase"/>
</dbReference>
<dbReference type="InterPro" id="IPR004014">
    <property type="entry name" value="ATPase_P-typ_cation-transptr_N"/>
</dbReference>
<comment type="subcellular location">
    <subcellularLocation>
        <location evidence="1">Cell membrane</location>
        <topology evidence="1">Multi-pass membrane protein</topology>
    </subcellularLocation>
</comment>
<dbReference type="GO" id="GO:0016887">
    <property type="term" value="F:ATP hydrolysis activity"/>
    <property type="evidence" value="ECO:0007669"/>
    <property type="project" value="InterPro"/>
</dbReference>
<dbReference type="Gene3D" id="3.40.1110.10">
    <property type="entry name" value="Calcium-transporting ATPase, cytoplasmic domain N"/>
    <property type="match status" value="1"/>
</dbReference>
<dbReference type="InterPro" id="IPR018303">
    <property type="entry name" value="ATPase_P-typ_P_site"/>
</dbReference>
<protein>
    <recommendedName>
        <fullName evidence="10">Cation-transporting P-type ATPase N-terminal domain-containing protein</fullName>
    </recommendedName>
</protein>
<name>A0A814Q0N9_ADIRI</name>
<feature type="domain" description="Cation-transporting P-type ATPase N-terminal" evidence="10">
    <location>
        <begin position="153"/>
        <end position="227"/>
    </location>
</feature>
<organism evidence="11 12">
    <name type="scientific">Adineta ricciae</name>
    <name type="common">Rotifer</name>
    <dbReference type="NCBI Taxonomy" id="249248"/>
    <lineage>
        <taxon>Eukaryota</taxon>
        <taxon>Metazoa</taxon>
        <taxon>Spiralia</taxon>
        <taxon>Gnathifera</taxon>
        <taxon>Rotifera</taxon>
        <taxon>Eurotatoria</taxon>
        <taxon>Bdelloidea</taxon>
        <taxon>Adinetida</taxon>
        <taxon>Adinetidae</taxon>
        <taxon>Adineta</taxon>
    </lineage>
</organism>
<evidence type="ECO:0000256" key="3">
    <source>
        <dbReference type="ARBA" id="ARBA00022692"/>
    </source>
</evidence>
<dbReference type="Pfam" id="PF00689">
    <property type="entry name" value="Cation_ATPase_C"/>
    <property type="match status" value="1"/>
</dbReference>
<keyword evidence="8 9" id="KW-0472">Membrane</keyword>
<feature type="transmembrane region" description="Helical" evidence="9">
    <location>
        <begin position="1165"/>
        <end position="1186"/>
    </location>
</feature>
<dbReference type="PANTHER" id="PTHR43294">
    <property type="entry name" value="SODIUM/POTASSIUM-TRANSPORTING ATPASE SUBUNIT ALPHA"/>
    <property type="match status" value="1"/>
</dbReference>
<dbReference type="Pfam" id="PF00122">
    <property type="entry name" value="E1-E2_ATPase"/>
    <property type="match status" value="1"/>
</dbReference>
<dbReference type="InterPro" id="IPR023298">
    <property type="entry name" value="ATPase_P-typ_TM_dom_sf"/>
</dbReference>
<dbReference type="SFLD" id="SFLDF00027">
    <property type="entry name" value="p-type_atpase"/>
    <property type="match status" value="1"/>
</dbReference>
<dbReference type="Pfam" id="PF13246">
    <property type="entry name" value="Cation_ATPase"/>
    <property type="match status" value="1"/>
</dbReference>
<feature type="transmembrane region" description="Helical" evidence="9">
    <location>
        <begin position="67"/>
        <end position="85"/>
    </location>
</feature>
<dbReference type="GO" id="GO:0005391">
    <property type="term" value="F:P-type sodium:potassium-exchanging transporter activity"/>
    <property type="evidence" value="ECO:0007669"/>
    <property type="project" value="TreeGrafter"/>
</dbReference>
<feature type="transmembrane region" description="Helical" evidence="9">
    <location>
        <begin position="1128"/>
        <end position="1144"/>
    </location>
</feature>
<dbReference type="AlphaFoldDB" id="A0A814Q0N9"/>
<dbReference type="InterPro" id="IPR023299">
    <property type="entry name" value="ATPase_P-typ_cyto_dom_N"/>
</dbReference>
<dbReference type="OrthoDB" id="158672at2759"/>
<dbReference type="PANTHER" id="PTHR43294:SF21">
    <property type="entry name" value="CATION TRANSPORTING ATPASE"/>
    <property type="match status" value="1"/>
</dbReference>
<dbReference type="PRINTS" id="PR00121">
    <property type="entry name" value="NAKATPASE"/>
</dbReference>
<dbReference type="GO" id="GO:0006883">
    <property type="term" value="P:intracellular sodium ion homeostasis"/>
    <property type="evidence" value="ECO:0007669"/>
    <property type="project" value="TreeGrafter"/>
</dbReference>
<dbReference type="Pfam" id="PF00690">
    <property type="entry name" value="Cation_ATPase_N"/>
    <property type="match status" value="1"/>
</dbReference>
<keyword evidence="3 9" id="KW-0812">Transmembrane</keyword>
<dbReference type="InterPro" id="IPR059000">
    <property type="entry name" value="ATPase_P-type_domA"/>
</dbReference>
<dbReference type="InterPro" id="IPR044492">
    <property type="entry name" value="P_typ_ATPase_HD_dom"/>
</dbReference>
<accession>A0A814Q0N9</accession>
<evidence type="ECO:0000256" key="1">
    <source>
        <dbReference type="ARBA" id="ARBA00004651"/>
    </source>
</evidence>
<dbReference type="SUPFAM" id="SSF81665">
    <property type="entry name" value="Calcium ATPase, transmembrane domain M"/>
    <property type="match status" value="1"/>
</dbReference>
<sequence length="1224" mass="138634">MQLRTNGRKKRKKCTYTHEYMADAIPRKKTLFLIFNVKKCIVRECIYKRYRRTSTHYFSYKCCWSSAASRIQASFVVFVILIFILNSTSKKQTRLGPPILLHIRVQYYSPTYFVLSEFMYYWSFLTISISTDHVIETSLAEQPEPAIESANDNFHMYSRDDLFLRFQTNQTTGLFTDQILQFVKQYGENKLTPPKKPNYIWIFFSQLLTGFNIFLWVAAIFAFLAWKPFGEPDPQIANLALGILLCLIIFLNGILDSYQVIKSIKIVASFANLLPTLTTVRRDGVEQQIIAEKLVPGDIVLIRMGEKLPADLRLISCDGLKVNNANLTGESKAVSCTTECTHTIMLESKNIVYCSSMVEQGTGEGLVIATGDQTMIGRMSKLTQGNGGDEVTGLHREFNRFLLFVCVGTVIAVAILWITWGAWLQRDHPTFVTYNNNIVNSVGMIVAFLPVGLPSCVTFVLTIVAKRMYRQKVLVKSLQIVETFNSVSVIATDKTGTLTQNQMTVTHLLWDLDKTLALPSIHSNESSSSQQPNPSDRNTLEMIERRASRTTNVSIDVIHDLLLGACLCNNAEVQLVANVELGGNTADMVRETKIVGDAADTALYNMCSRACQIDMIETRSKNRRLQVLPFNSNMKLMISANKLENSPSMVLILMKGAPDYVIQRCSTYKTNQGDVELLTNEIRQMIVKRQEIFGKDGYRLIALCQRSLGENEFNEYVNENHSDHLHGFPSDNYTFIGLYALIDPPRDEVPDAVLKARHAGIRVAMVTGDHPTTARSIANQVNILSSEISLNNGIDTFQSTKDQSGKIIVDLYRNDNLLEKHEVAHITKLDLDIRERNHSDGKKLSWYKRMIGACKNNFSDPTSGNANEGVNRMNYVPYGVVVTGREIENMDDYMWDWVLLHQEIVFARTSPEQKLSIVTEFQRRGEVVAVTGDGTNDALPLKYAHLGVAMQSGTDISKDAGDMILLDNNFSSIIRAIETGRLVSDNLKKVAIHLLPGGSWSQIWPIFFNLWFGMPLALSAFLAITFCMINDVFLSLAMANEKPERDIMARPPSIRSKDRMLNLRLLFHAFMLAGNAATFVGFFSYCYYWIDNGVPFYSFMFTFEHFGKDLPLPQSPEELRRMTSAAQSAYYCSTCVFQMINFFATRTRYASIIQHNPFWGQSRNWYVFLAIIGSTGVQLLVTRIVWFNNTFQTQPIPVKYIAPTIGFGILWLLIDELRKLCVRK</sequence>
<dbReference type="InterPro" id="IPR008250">
    <property type="entry name" value="ATPase_P-typ_transduc_dom_A_sf"/>
</dbReference>
<gene>
    <name evidence="11" type="ORF">EDS130_LOCUS20613</name>
</gene>
<evidence type="ECO:0000256" key="4">
    <source>
        <dbReference type="ARBA" id="ARBA00022741"/>
    </source>
</evidence>
<dbReference type="SFLD" id="SFLDG00002">
    <property type="entry name" value="C1.7:_P-type_atpase_like"/>
    <property type="match status" value="1"/>
</dbReference>
<feature type="transmembrane region" description="Helical" evidence="9">
    <location>
        <begin position="1065"/>
        <end position="1090"/>
    </location>
</feature>
<dbReference type="InterPro" id="IPR006068">
    <property type="entry name" value="ATPase_P-typ_cation-transptr_C"/>
</dbReference>
<keyword evidence="2" id="KW-1003">Cell membrane</keyword>
<dbReference type="Gene3D" id="3.40.50.1000">
    <property type="entry name" value="HAD superfamily/HAD-like"/>
    <property type="match status" value="1"/>
</dbReference>
<feature type="transmembrane region" description="Helical" evidence="9">
    <location>
        <begin position="401"/>
        <end position="423"/>
    </location>
</feature>
<feature type="transmembrane region" description="Helical" evidence="9">
    <location>
        <begin position="236"/>
        <end position="255"/>
    </location>
</feature>
<dbReference type="Pfam" id="PF08282">
    <property type="entry name" value="Hydrolase_3"/>
    <property type="match status" value="1"/>
</dbReference>
<dbReference type="SUPFAM" id="SSF81653">
    <property type="entry name" value="Calcium ATPase, transduction domain A"/>
    <property type="match status" value="1"/>
</dbReference>
<dbReference type="PRINTS" id="PR00119">
    <property type="entry name" value="CATATPASE"/>
</dbReference>
<dbReference type="InterPro" id="IPR036412">
    <property type="entry name" value="HAD-like_sf"/>
</dbReference>
<dbReference type="Gene3D" id="1.20.1110.10">
    <property type="entry name" value="Calcium-transporting ATPase, transmembrane domain"/>
    <property type="match status" value="2"/>
</dbReference>
<evidence type="ECO:0000259" key="10">
    <source>
        <dbReference type="SMART" id="SM00831"/>
    </source>
</evidence>
<reference evidence="11" key="1">
    <citation type="submission" date="2021-02" db="EMBL/GenBank/DDBJ databases">
        <authorList>
            <person name="Nowell W R."/>
        </authorList>
    </citation>
    <scope>NUCLEOTIDE SEQUENCE</scope>
</reference>
<feature type="transmembrane region" description="Helical" evidence="9">
    <location>
        <begin position="1018"/>
        <end position="1039"/>
    </location>
</feature>
<dbReference type="GO" id="GO:0030007">
    <property type="term" value="P:intracellular potassium ion homeostasis"/>
    <property type="evidence" value="ECO:0007669"/>
    <property type="project" value="TreeGrafter"/>
</dbReference>
<dbReference type="SUPFAM" id="SSF81660">
    <property type="entry name" value="Metal cation-transporting ATPase, ATP-binding domain N"/>
    <property type="match status" value="1"/>
</dbReference>
<feature type="transmembrane region" description="Helical" evidence="9">
    <location>
        <begin position="1198"/>
        <end position="1214"/>
    </location>
</feature>
<evidence type="ECO:0000256" key="6">
    <source>
        <dbReference type="ARBA" id="ARBA00022967"/>
    </source>
</evidence>
<feature type="transmembrane region" description="Helical" evidence="9">
    <location>
        <begin position="990"/>
        <end position="1012"/>
    </location>
</feature>
<dbReference type="SUPFAM" id="SSF56784">
    <property type="entry name" value="HAD-like"/>
    <property type="match status" value="1"/>
</dbReference>
<evidence type="ECO:0000256" key="2">
    <source>
        <dbReference type="ARBA" id="ARBA00022475"/>
    </source>
</evidence>
<feature type="transmembrane region" description="Helical" evidence="9">
    <location>
        <begin position="443"/>
        <end position="464"/>
    </location>
</feature>
<feature type="transmembrane region" description="Helical" evidence="9">
    <location>
        <begin position="199"/>
        <end position="224"/>
    </location>
</feature>
<dbReference type="Proteomes" id="UP000663852">
    <property type="component" value="Unassembled WGS sequence"/>
</dbReference>
<dbReference type="SMART" id="SM00831">
    <property type="entry name" value="Cation_ATPase_N"/>
    <property type="match status" value="1"/>
</dbReference>
<dbReference type="EMBL" id="CAJNOJ010000102">
    <property type="protein sequence ID" value="CAF1112830.1"/>
    <property type="molecule type" value="Genomic_DNA"/>
</dbReference>